<sequence length="216" mass="22486">MRSYLIALLLAGIASITSASPIFAGCSVGTTTNIVAPFVATSDLDCQVTRLVGSYVYRGCSSALLTAYIGLITTTEINVETCFNACGAKGLPFAAMLRWTGNPSTYCRCFSGFTGTFNTGSCVSSSQFIFYRTPGATVSGNYRRRAVGQGPLAIARVCPSGFEACLAAAGSDGYECVDTATELESCGGCDNGLNLVAWGGAQGCRVQWRSVRGVCV</sequence>
<feature type="chain" id="PRO_5041390969" evidence="1">
    <location>
        <begin position="20"/>
        <end position="216"/>
    </location>
</feature>
<dbReference type="EMBL" id="JAKWFO010000008">
    <property type="protein sequence ID" value="KAI9633515.1"/>
    <property type="molecule type" value="Genomic_DNA"/>
</dbReference>
<dbReference type="Proteomes" id="UP001164286">
    <property type="component" value="Unassembled WGS sequence"/>
</dbReference>
<dbReference type="GeneID" id="77729173"/>
<feature type="signal peptide" evidence="1">
    <location>
        <begin position="1"/>
        <end position="19"/>
    </location>
</feature>
<proteinExistence type="predicted"/>
<protein>
    <submittedName>
        <fullName evidence="2">Uncharacterized protein</fullName>
    </submittedName>
</protein>
<evidence type="ECO:0000256" key="1">
    <source>
        <dbReference type="SAM" id="SignalP"/>
    </source>
</evidence>
<comment type="caution">
    <text evidence="2">The sequence shown here is derived from an EMBL/GenBank/DDBJ whole genome shotgun (WGS) entry which is preliminary data.</text>
</comment>
<name>A0AA38H4D9_9TREE</name>
<dbReference type="RefSeq" id="XP_052943292.1">
    <property type="nucleotide sequence ID" value="XM_053089968.1"/>
</dbReference>
<organism evidence="2 3">
    <name type="scientific">Dioszegia hungarica</name>
    <dbReference type="NCBI Taxonomy" id="4972"/>
    <lineage>
        <taxon>Eukaryota</taxon>
        <taxon>Fungi</taxon>
        <taxon>Dikarya</taxon>
        <taxon>Basidiomycota</taxon>
        <taxon>Agaricomycotina</taxon>
        <taxon>Tremellomycetes</taxon>
        <taxon>Tremellales</taxon>
        <taxon>Bulleribasidiaceae</taxon>
        <taxon>Dioszegia</taxon>
    </lineage>
</organism>
<dbReference type="AlphaFoldDB" id="A0AA38H4D9"/>
<evidence type="ECO:0000313" key="2">
    <source>
        <dbReference type="EMBL" id="KAI9633515.1"/>
    </source>
</evidence>
<keyword evidence="3" id="KW-1185">Reference proteome</keyword>
<accession>A0AA38H4D9</accession>
<reference evidence="2" key="1">
    <citation type="journal article" date="2022" name="G3 (Bethesda)">
        <title>High quality genome of the basidiomycete yeast Dioszegia hungarica PDD-24b-2 isolated from cloud water.</title>
        <authorList>
            <person name="Jarrige D."/>
            <person name="Haridas S."/>
            <person name="Bleykasten-Grosshans C."/>
            <person name="Joly M."/>
            <person name="Nadalig T."/>
            <person name="Sancelme M."/>
            <person name="Vuilleumier S."/>
            <person name="Grigoriev I.V."/>
            <person name="Amato P."/>
            <person name="Bringel F."/>
        </authorList>
    </citation>
    <scope>NUCLEOTIDE SEQUENCE</scope>
    <source>
        <strain evidence="2">PDD-24b-2</strain>
    </source>
</reference>
<evidence type="ECO:0000313" key="3">
    <source>
        <dbReference type="Proteomes" id="UP001164286"/>
    </source>
</evidence>
<keyword evidence="1" id="KW-0732">Signal</keyword>
<dbReference type="PROSITE" id="PS51257">
    <property type="entry name" value="PROKAR_LIPOPROTEIN"/>
    <property type="match status" value="1"/>
</dbReference>
<gene>
    <name evidence="2" type="ORF">MKK02DRAFT_38169</name>
</gene>